<sequence>MLWKMDVCNLKKQLSALSLADFAAWVHRHYNLAWQKRMAASVDRWIPGHRDCQQLRMAERAMVAWREGEPRAPYPIEEYRRLYERREVHADFWNQQYRDTTVNAEECEAEPGVVYQSVEKEGVHYDGAGTRQEFPGFTESTTSIGGSESRIPSPLDDDLNTEVVENLLDHKKHLVAALCRGARLVAVDQEQFMPFARQKCPINEITEISFTEYDPLFNMPEHLVGNVNDPHYLPTATQSLKFR</sequence>
<comment type="caution">
    <text evidence="2">The sequence shown here is derived from an EMBL/GenBank/DDBJ whole genome shotgun (WGS) entry which is preliminary data.</text>
</comment>
<gene>
    <name evidence="2" type="ORF">SLS56_010579</name>
</gene>
<dbReference type="Proteomes" id="UP001521116">
    <property type="component" value="Unassembled WGS sequence"/>
</dbReference>
<feature type="compositionally biased region" description="Low complexity" evidence="1">
    <location>
        <begin position="138"/>
        <end position="149"/>
    </location>
</feature>
<reference evidence="2 3" key="1">
    <citation type="submission" date="2024-02" db="EMBL/GenBank/DDBJ databases">
        <title>De novo assembly and annotation of 12 fungi associated with fruit tree decline syndrome in Ontario, Canada.</title>
        <authorList>
            <person name="Sulman M."/>
            <person name="Ellouze W."/>
            <person name="Ilyukhin E."/>
        </authorList>
    </citation>
    <scope>NUCLEOTIDE SEQUENCE [LARGE SCALE GENOMIC DNA]</scope>
    <source>
        <strain evidence="2 3">M1-105</strain>
    </source>
</reference>
<organism evidence="2 3">
    <name type="scientific">Neofusicoccum ribis</name>
    <dbReference type="NCBI Taxonomy" id="45134"/>
    <lineage>
        <taxon>Eukaryota</taxon>
        <taxon>Fungi</taxon>
        <taxon>Dikarya</taxon>
        <taxon>Ascomycota</taxon>
        <taxon>Pezizomycotina</taxon>
        <taxon>Dothideomycetes</taxon>
        <taxon>Dothideomycetes incertae sedis</taxon>
        <taxon>Botryosphaeriales</taxon>
        <taxon>Botryosphaeriaceae</taxon>
        <taxon>Neofusicoccum</taxon>
    </lineage>
</organism>
<proteinExistence type="predicted"/>
<keyword evidence="3" id="KW-1185">Reference proteome</keyword>
<evidence type="ECO:0000313" key="2">
    <source>
        <dbReference type="EMBL" id="KAL1618389.1"/>
    </source>
</evidence>
<evidence type="ECO:0000313" key="3">
    <source>
        <dbReference type="Proteomes" id="UP001521116"/>
    </source>
</evidence>
<evidence type="ECO:0000256" key="1">
    <source>
        <dbReference type="SAM" id="MobiDB-lite"/>
    </source>
</evidence>
<feature type="region of interest" description="Disordered" evidence="1">
    <location>
        <begin position="128"/>
        <end position="156"/>
    </location>
</feature>
<protein>
    <submittedName>
        <fullName evidence="2">Uncharacterized protein</fullName>
    </submittedName>
</protein>
<name>A0ABR3SE13_9PEZI</name>
<accession>A0ABR3SE13</accession>
<dbReference type="EMBL" id="JAJVDC020000209">
    <property type="protein sequence ID" value="KAL1618389.1"/>
    <property type="molecule type" value="Genomic_DNA"/>
</dbReference>